<evidence type="ECO:0000313" key="8">
    <source>
        <dbReference type="EMBL" id="QDA54243.1"/>
    </source>
</evidence>
<evidence type="ECO:0000256" key="3">
    <source>
        <dbReference type="ARBA" id="ARBA00022630"/>
    </source>
</evidence>
<dbReference type="Gene3D" id="3.50.50.60">
    <property type="entry name" value="FAD/NAD(P)-binding domain"/>
    <property type="match status" value="2"/>
</dbReference>
<evidence type="ECO:0000256" key="2">
    <source>
        <dbReference type="ARBA" id="ARBA00001974"/>
    </source>
</evidence>
<dbReference type="InterPro" id="IPR006311">
    <property type="entry name" value="TAT_signal"/>
</dbReference>
<name>A0ABX5VDQ0_9BURK</name>
<dbReference type="PROSITE" id="PS51318">
    <property type="entry name" value="TAT"/>
    <property type="match status" value="1"/>
</dbReference>
<dbReference type="PANTHER" id="PTHR43400:SF10">
    <property type="entry name" value="3-OXOSTEROID 1-DEHYDROGENASE"/>
    <property type="match status" value="1"/>
</dbReference>
<evidence type="ECO:0000259" key="7">
    <source>
        <dbReference type="SMART" id="SM00900"/>
    </source>
</evidence>
<evidence type="ECO:0000256" key="4">
    <source>
        <dbReference type="ARBA" id="ARBA00022827"/>
    </source>
</evidence>
<dbReference type="RefSeq" id="WP_139687705.1">
    <property type="nucleotide sequence ID" value="NZ_CP040882.1"/>
</dbReference>
<comment type="cofactor">
    <cofactor evidence="1">
        <name>FMN</name>
        <dbReference type="ChEBI" id="CHEBI:58210"/>
    </cofactor>
</comment>
<keyword evidence="5" id="KW-0560">Oxidoreductase</keyword>
<evidence type="ECO:0000256" key="5">
    <source>
        <dbReference type="ARBA" id="ARBA00023002"/>
    </source>
</evidence>
<organism evidence="8 9">
    <name type="scientific">Sutterella faecalis</name>
    <dbReference type="NCBI Taxonomy" id="2584944"/>
    <lineage>
        <taxon>Bacteria</taxon>
        <taxon>Pseudomonadati</taxon>
        <taxon>Pseudomonadota</taxon>
        <taxon>Betaproteobacteria</taxon>
        <taxon>Burkholderiales</taxon>
        <taxon>Sutterellaceae</taxon>
        <taxon>Sutterella</taxon>
    </lineage>
</organism>
<dbReference type="Proteomes" id="UP000308889">
    <property type="component" value="Chromosome"/>
</dbReference>
<dbReference type="EMBL" id="CP040882">
    <property type="protein sequence ID" value="QDA54243.1"/>
    <property type="molecule type" value="Genomic_DNA"/>
</dbReference>
<evidence type="ECO:0000313" key="9">
    <source>
        <dbReference type="Proteomes" id="UP000308889"/>
    </source>
</evidence>
<keyword evidence="9" id="KW-1185">Reference proteome</keyword>
<keyword evidence="6" id="KW-0732">Signal</keyword>
<dbReference type="InterPro" id="IPR003953">
    <property type="entry name" value="FAD-dep_OxRdtase_2_FAD-bd"/>
</dbReference>
<dbReference type="SUPFAM" id="SSF51905">
    <property type="entry name" value="FAD/NAD(P)-binding domain"/>
    <property type="match status" value="1"/>
</dbReference>
<dbReference type="SMART" id="SM00900">
    <property type="entry name" value="FMN_bind"/>
    <property type="match status" value="1"/>
</dbReference>
<proteinExistence type="predicted"/>
<dbReference type="Pfam" id="PF00890">
    <property type="entry name" value="FAD_binding_2"/>
    <property type="match status" value="1"/>
</dbReference>
<keyword evidence="3" id="KW-0285">Flavoprotein</keyword>
<dbReference type="InterPro" id="IPR050315">
    <property type="entry name" value="FAD-oxidoreductase_2"/>
</dbReference>
<dbReference type="Gene3D" id="3.90.700.10">
    <property type="entry name" value="Succinate dehydrogenase/fumarate reductase flavoprotein, catalytic domain"/>
    <property type="match status" value="1"/>
</dbReference>
<feature type="chain" id="PRO_5045501444" evidence="6">
    <location>
        <begin position="30"/>
        <end position="653"/>
    </location>
</feature>
<reference evidence="9" key="1">
    <citation type="submission" date="2019-06" db="EMBL/GenBank/DDBJ databases">
        <authorList>
            <person name="Oh B.S."/>
        </authorList>
    </citation>
    <scope>NUCLEOTIDE SEQUENCE [LARGE SCALE GENOMIC DNA]</scope>
    <source>
        <strain evidence="9">KGMB03119</strain>
    </source>
</reference>
<sequence>MTKSITRRAFLRTTLASGASMAAAAAAHAAPAGIYNPGTYSAKASGIGEVVVTMTFDANKITDVVLDVSHETPSIGQAAAAELKKSILLMQSGDIDAVSGASITSKAVRTAAAKCIAQAQGKVPVEVISDKKKAEADDGDWLGKAPEIAEKDIVARHETEVLVIGCGTGGMFAIASAAEAGAKVIGIDRFPVGTGVREDLGAIDSRYQKAWGTKIDKFEFITMATLYAGGHIQQDLVKLWCDKSGAVIDWLGDRLAEKGIELWHESGDKNDETRYKHFPIGHSPRLPEKDGKILVSLSSVIEEYARKCGARFDYSMKMVKLEKVNGRVTGCIAENSDGKYVRYVATKGVVVATGGYAQNFRMMEALQPWNLRVIGRSGAMPGARGDGIRACLWVGAKMDETHSMMKFDRCALRPDQKPGVETVQSGDSGFFWMGSQPWLKVNADGRRFMNESGTYENLLHADEYQKGHCHYTLFDSNWVRYAKQFKMHGCSRMFPFENGADPNISWKIVEEKMLPGLIAKGYVQKADTIEELAKKLGLPPDQLKATVERNNELYRQGADVDYGKEKHRLSPVDKAPFYGAKNTGWMLCTMDGIQINTNMNAIDTDGNPIPGLYVIGNDSGGYFANEYPNLATGMACGRTVTFGRLVGQHLARL</sequence>
<dbReference type="PRINTS" id="PR00411">
    <property type="entry name" value="PNDRDTASEI"/>
</dbReference>
<gene>
    <name evidence="8" type="ORF">FG381_04305</name>
</gene>
<evidence type="ECO:0000256" key="1">
    <source>
        <dbReference type="ARBA" id="ARBA00001917"/>
    </source>
</evidence>
<accession>A0ABX5VDQ0</accession>
<feature type="signal peptide" evidence="6">
    <location>
        <begin position="1"/>
        <end position="29"/>
    </location>
</feature>
<dbReference type="InterPro" id="IPR027477">
    <property type="entry name" value="Succ_DH/fumarate_Rdtase_cat_sf"/>
</dbReference>
<protein>
    <submittedName>
        <fullName evidence="8">FAD-binding protein</fullName>
    </submittedName>
</protein>
<dbReference type="InterPro" id="IPR007329">
    <property type="entry name" value="FMN-bd"/>
</dbReference>
<feature type="domain" description="FMN-binding" evidence="7">
    <location>
        <begin position="46"/>
        <end position="119"/>
    </location>
</feature>
<dbReference type="SUPFAM" id="SSF56425">
    <property type="entry name" value="Succinate dehydrogenase/fumarate reductase flavoprotein, catalytic domain"/>
    <property type="match status" value="1"/>
</dbReference>
<evidence type="ECO:0000256" key="6">
    <source>
        <dbReference type="SAM" id="SignalP"/>
    </source>
</evidence>
<keyword evidence="4" id="KW-0274">FAD</keyword>
<dbReference type="InterPro" id="IPR036188">
    <property type="entry name" value="FAD/NAD-bd_sf"/>
</dbReference>
<dbReference type="PANTHER" id="PTHR43400">
    <property type="entry name" value="FUMARATE REDUCTASE"/>
    <property type="match status" value="1"/>
</dbReference>
<dbReference type="Pfam" id="PF04205">
    <property type="entry name" value="FMN_bind"/>
    <property type="match status" value="1"/>
</dbReference>
<comment type="cofactor">
    <cofactor evidence="2">
        <name>FAD</name>
        <dbReference type="ChEBI" id="CHEBI:57692"/>
    </cofactor>
</comment>
<dbReference type="Gene3D" id="3.90.1010.20">
    <property type="match status" value="1"/>
</dbReference>